<sequence>MEIYSLVKEKIDSVVFEELWPCFKRYDFALYNASQVILNGQIFSKTEEFLANTAICYQGRLIAIWCLSEEMDLDVLTSKIIHEMFHAYQMECGESRFPEEVEALLKYRYSPLYLQIKFQENLLLASLHERFQVSDYEKFLSLRKRRMAQFPYQYNYESGVEVIEGSAQYVEFQVLRKLNQEKYRESLAECMQRLQDKKNLMPVRILCYDIGAMLLTICGDNGLSANRKVGQSTEYLLPEEIFQKITPDYSVAADTEMEAFYRTKIRDFQAKIDRIIKSSEPVAKGDFELAGVNIYSAWYLNGYIYTEYFVRYKAKEMITLYGNYLLRMRQNKVAAIYADENSNSALNEIR</sequence>
<protein>
    <submittedName>
        <fullName evidence="1">Uncharacterized protein</fullName>
    </submittedName>
</protein>
<comment type="caution">
    <text evidence="1">The sequence shown here is derived from an EMBL/GenBank/DDBJ whole genome shotgun (WGS) entry which is preliminary data.</text>
</comment>
<name>A0A3E3I1N6_9FIRM</name>
<keyword evidence="2" id="KW-1185">Reference proteome</keyword>
<dbReference type="EMBL" id="QVLV01000011">
    <property type="protein sequence ID" value="RGE58486.1"/>
    <property type="molecule type" value="Genomic_DNA"/>
</dbReference>
<dbReference type="Proteomes" id="UP000260812">
    <property type="component" value="Unassembled WGS sequence"/>
</dbReference>
<evidence type="ECO:0000313" key="2">
    <source>
        <dbReference type="Proteomes" id="UP000260812"/>
    </source>
</evidence>
<organism evidence="1 2">
    <name type="scientific">Eisenbergiella massiliensis</name>
    <dbReference type="NCBI Taxonomy" id="1720294"/>
    <lineage>
        <taxon>Bacteria</taxon>
        <taxon>Bacillati</taxon>
        <taxon>Bacillota</taxon>
        <taxon>Clostridia</taxon>
        <taxon>Lachnospirales</taxon>
        <taxon>Lachnospiraceae</taxon>
        <taxon>Eisenbergiella</taxon>
    </lineage>
</organism>
<proteinExistence type="predicted"/>
<dbReference type="AlphaFoldDB" id="A0A3E3I1N6"/>
<gene>
    <name evidence="1" type="ORF">DXC51_16400</name>
</gene>
<reference evidence="1 2" key="1">
    <citation type="submission" date="2018-08" db="EMBL/GenBank/DDBJ databases">
        <title>A genome reference for cultivated species of the human gut microbiota.</title>
        <authorList>
            <person name="Zou Y."/>
            <person name="Xue W."/>
            <person name="Luo G."/>
        </authorList>
    </citation>
    <scope>NUCLEOTIDE SEQUENCE [LARGE SCALE GENOMIC DNA]</scope>
    <source>
        <strain evidence="1 2">TF05-5AC</strain>
    </source>
</reference>
<evidence type="ECO:0000313" key="1">
    <source>
        <dbReference type="EMBL" id="RGE58486.1"/>
    </source>
</evidence>
<accession>A0A3E3I1N6</accession>